<keyword evidence="4" id="KW-0479">Metal-binding</keyword>
<evidence type="ECO:0000256" key="6">
    <source>
        <dbReference type="ARBA" id="ARBA00022771"/>
    </source>
</evidence>
<gene>
    <name evidence="13" type="ORF">BU16DRAFT_255139</name>
</gene>
<dbReference type="EMBL" id="MU004183">
    <property type="protein sequence ID" value="KAF2500677.1"/>
    <property type="molecule type" value="Genomic_DNA"/>
</dbReference>
<dbReference type="PROSITE" id="PS50135">
    <property type="entry name" value="ZF_ZZ_2"/>
    <property type="match status" value="1"/>
</dbReference>
<feature type="compositionally biased region" description="Polar residues" evidence="10">
    <location>
        <begin position="7"/>
        <end position="19"/>
    </location>
</feature>
<dbReference type="GO" id="GO:0061630">
    <property type="term" value="F:ubiquitin protein ligase activity"/>
    <property type="evidence" value="ECO:0007669"/>
    <property type="project" value="UniProtKB-EC"/>
</dbReference>
<dbReference type="CDD" id="cd20335">
    <property type="entry name" value="BRcat_RBR"/>
    <property type="match status" value="1"/>
</dbReference>
<evidence type="ECO:0000256" key="2">
    <source>
        <dbReference type="ARBA" id="ARBA00012251"/>
    </source>
</evidence>
<keyword evidence="7" id="KW-0833">Ubl conjugation pathway</keyword>
<dbReference type="AlphaFoldDB" id="A0A6A6RB37"/>
<evidence type="ECO:0000256" key="9">
    <source>
        <dbReference type="PROSITE-ProRule" id="PRU00228"/>
    </source>
</evidence>
<accession>A0A6A6RB37</accession>
<sequence length="408" mass="46680">MSRFPYTYSSGMSASSAYQPNDFPDELPPAYNSSYRNTTNPSRNEFTTYQSEFTPEDLTPFQNGFDYEIEGPPFTCGICMDDKPRTDSYVFDCLTSHTFCRDCSREVVRGDIAGSKVPKCPGERCKHELSEQEMKQLLPEQLDKYSTMLLNRLVSQGPFLVCKCKHVMAAHSAGEQERVECPKCQYTFCSLCNEDYHYRCTCQELKQYRNIWTAWLRKGRNDYQSTVAQQERRQKQQYEKQTKEFVAAQKKHEEDRATALRAFETLQQDEQYKARSARMCPHCGRVVEKITGCDAMTCGQDAHGGNVQSGCGRGFTWTSAPMYRAAAVNTPTIEAFVAQAPQQAGTQGFRHEYARCDNCGSEEIVGLKFECLNCPSYDLCGKCERNGTRHDQRHVFRIWKNARDNGLQ</sequence>
<comment type="catalytic activity">
    <reaction evidence="1">
        <text>[E2 ubiquitin-conjugating enzyme]-S-ubiquitinyl-L-cysteine + [acceptor protein]-L-lysine = [E2 ubiquitin-conjugating enzyme]-L-cysteine + [acceptor protein]-N(6)-ubiquitinyl-L-lysine.</text>
        <dbReference type="EC" id="2.3.2.31"/>
    </reaction>
</comment>
<protein>
    <recommendedName>
        <fullName evidence="2">RBR-type E3 ubiquitin transferase</fullName>
        <ecNumber evidence="2">2.3.2.31</ecNumber>
    </recommendedName>
</protein>
<evidence type="ECO:0000313" key="14">
    <source>
        <dbReference type="Proteomes" id="UP000799750"/>
    </source>
</evidence>
<keyword evidence="8" id="KW-0862">Zinc</keyword>
<keyword evidence="5" id="KW-0677">Repeat</keyword>
<dbReference type="SMART" id="SM00647">
    <property type="entry name" value="IBR"/>
    <property type="match status" value="1"/>
</dbReference>
<dbReference type="OrthoDB" id="1431934at2759"/>
<dbReference type="Gene3D" id="3.30.40.10">
    <property type="entry name" value="Zinc/RING finger domain, C3HC4 (zinc finger)"/>
    <property type="match status" value="1"/>
</dbReference>
<dbReference type="InterPro" id="IPR013083">
    <property type="entry name" value="Znf_RING/FYVE/PHD"/>
</dbReference>
<evidence type="ECO:0000256" key="10">
    <source>
        <dbReference type="SAM" id="MobiDB-lite"/>
    </source>
</evidence>
<feature type="domain" description="RING-type" evidence="12">
    <location>
        <begin position="72"/>
        <end position="333"/>
    </location>
</feature>
<evidence type="ECO:0000256" key="7">
    <source>
        <dbReference type="ARBA" id="ARBA00022786"/>
    </source>
</evidence>
<evidence type="ECO:0000313" key="13">
    <source>
        <dbReference type="EMBL" id="KAF2500677.1"/>
    </source>
</evidence>
<feature type="domain" description="ZZ-type" evidence="11">
    <location>
        <begin position="351"/>
        <end position="404"/>
    </location>
</feature>
<evidence type="ECO:0000259" key="12">
    <source>
        <dbReference type="PROSITE" id="PS51873"/>
    </source>
</evidence>
<evidence type="ECO:0000259" key="11">
    <source>
        <dbReference type="PROSITE" id="PS50135"/>
    </source>
</evidence>
<dbReference type="InterPro" id="IPR000433">
    <property type="entry name" value="Znf_ZZ"/>
</dbReference>
<dbReference type="SMART" id="SM00291">
    <property type="entry name" value="ZnF_ZZ"/>
    <property type="match status" value="1"/>
</dbReference>
<evidence type="ECO:0000256" key="4">
    <source>
        <dbReference type="ARBA" id="ARBA00022723"/>
    </source>
</evidence>
<dbReference type="PROSITE" id="PS51873">
    <property type="entry name" value="TRIAD"/>
    <property type="match status" value="1"/>
</dbReference>
<dbReference type="Pfam" id="PF01485">
    <property type="entry name" value="IBR"/>
    <property type="match status" value="1"/>
</dbReference>
<feature type="region of interest" description="Disordered" evidence="10">
    <location>
        <begin position="1"/>
        <end position="45"/>
    </location>
</feature>
<evidence type="ECO:0000256" key="8">
    <source>
        <dbReference type="ARBA" id="ARBA00022833"/>
    </source>
</evidence>
<dbReference type="InterPro" id="IPR002867">
    <property type="entry name" value="IBR_dom"/>
</dbReference>
<dbReference type="Pfam" id="PF00569">
    <property type="entry name" value="ZZ"/>
    <property type="match status" value="1"/>
</dbReference>
<dbReference type="InterPro" id="IPR031127">
    <property type="entry name" value="E3_UB_ligase_RBR"/>
</dbReference>
<reference evidence="13" key="1">
    <citation type="journal article" date="2020" name="Stud. Mycol.">
        <title>101 Dothideomycetes genomes: a test case for predicting lifestyles and emergence of pathogens.</title>
        <authorList>
            <person name="Haridas S."/>
            <person name="Albert R."/>
            <person name="Binder M."/>
            <person name="Bloem J."/>
            <person name="Labutti K."/>
            <person name="Salamov A."/>
            <person name="Andreopoulos B."/>
            <person name="Baker S."/>
            <person name="Barry K."/>
            <person name="Bills G."/>
            <person name="Bluhm B."/>
            <person name="Cannon C."/>
            <person name="Castanera R."/>
            <person name="Culley D."/>
            <person name="Daum C."/>
            <person name="Ezra D."/>
            <person name="Gonzalez J."/>
            <person name="Henrissat B."/>
            <person name="Kuo A."/>
            <person name="Liang C."/>
            <person name="Lipzen A."/>
            <person name="Lutzoni F."/>
            <person name="Magnuson J."/>
            <person name="Mondo S."/>
            <person name="Nolan M."/>
            <person name="Ohm R."/>
            <person name="Pangilinan J."/>
            <person name="Park H.-J."/>
            <person name="Ramirez L."/>
            <person name="Alfaro M."/>
            <person name="Sun H."/>
            <person name="Tritt A."/>
            <person name="Yoshinaga Y."/>
            <person name="Zwiers L.-H."/>
            <person name="Turgeon B."/>
            <person name="Goodwin S."/>
            <person name="Spatafora J."/>
            <person name="Crous P."/>
            <person name="Grigoriev I."/>
        </authorList>
    </citation>
    <scope>NUCLEOTIDE SEQUENCE</scope>
    <source>
        <strain evidence="13">CBS 269.34</strain>
    </source>
</reference>
<evidence type="ECO:0000256" key="5">
    <source>
        <dbReference type="ARBA" id="ARBA00022737"/>
    </source>
</evidence>
<dbReference type="PANTHER" id="PTHR11685">
    <property type="entry name" value="RBR FAMILY RING FINGER AND IBR DOMAIN-CONTAINING"/>
    <property type="match status" value="1"/>
</dbReference>
<dbReference type="GO" id="GO:0008270">
    <property type="term" value="F:zinc ion binding"/>
    <property type="evidence" value="ECO:0007669"/>
    <property type="project" value="UniProtKB-KW"/>
</dbReference>
<keyword evidence="3" id="KW-0808">Transferase</keyword>
<dbReference type="GO" id="GO:0016567">
    <property type="term" value="P:protein ubiquitination"/>
    <property type="evidence" value="ECO:0007669"/>
    <property type="project" value="InterPro"/>
</dbReference>
<keyword evidence="14" id="KW-1185">Reference proteome</keyword>
<dbReference type="InterPro" id="IPR043145">
    <property type="entry name" value="Znf_ZZ_sf"/>
</dbReference>
<dbReference type="Gene3D" id="3.30.60.90">
    <property type="match status" value="1"/>
</dbReference>
<evidence type="ECO:0000256" key="1">
    <source>
        <dbReference type="ARBA" id="ARBA00001798"/>
    </source>
</evidence>
<name>A0A6A6RB37_9PEZI</name>
<feature type="compositionally biased region" description="Polar residues" evidence="10">
    <location>
        <begin position="31"/>
        <end position="45"/>
    </location>
</feature>
<proteinExistence type="predicted"/>
<dbReference type="InterPro" id="IPR044066">
    <property type="entry name" value="TRIAD_supradom"/>
</dbReference>
<dbReference type="Proteomes" id="UP000799750">
    <property type="component" value="Unassembled WGS sequence"/>
</dbReference>
<dbReference type="EC" id="2.3.2.31" evidence="2"/>
<evidence type="ECO:0000256" key="3">
    <source>
        <dbReference type="ARBA" id="ARBA00022679"/>
    </source>
</evidence>
<organism evidence="13 14">
    <name type="scientific">Lophium mytilinum</name>
    <dbReference type="NCBI Taxonomy" id="390894"/>
    <lineage>
        <taxon>Eukaryota</taxon>
        <taxon>Fungi</taxon>
        <taxon>Dikarya</taxon>
        <taxon>Ascomycota</taxon>
        <taxon>Pezizomycotina</taxon>
        <taxon>Dothideomycetes</taxon>
        <taxon>Pleosporomycetidae</taxon>
        <taxon>Mytilinidiales</taxon>
        <taxon>Mytilinidiaceae</taxon>
        <taxon>Lophium</taxon>
    </lineage>
</organism>
<dbReference type="SUPFAM" id="SSF57850">
    <property type="entry name" value="RING/U-box"/>
    <property type="match status" value="4"/>
</dbReference>
<keyword evidence="6 9" id="KW-0863">Zinc-finger</keyword>